<organism evidence="1 2">
    <name type="scientific">Methylobacterium planeticum</name>
    <dbReference type="NCBI Taxonomy" id="2615211"/>
    <lineage>
        <taxon>Bacteria</taxon>
        <taxon>Pseudomonadati</taxon>
        <taxon>Pseudomonadota</taxon>
        <taxon>Alphaproteobacteria</taxon>
        <taxon>Hyphomicrobiales</taxon>
        <taxon>Methylobacteriaceae</taxon>
        <taxon>Methylobacterium</taxon>
    </lineage>
</organism>
<reference evidence="1 2" key="1">
    <citation type="submission" date="2019-09" db="EMBL/GenBank/DDBJ databases">
        <title>YIM 132548 draft genome.</title>
        <authorList>
            <person name="Jiang L."/>
        </authorList>
    </citation>
    <scope>NUCLEOTIDE SEQUENCE [LARGE SCALE GENOMIC DNA]</scope>
    <source>
        <strain evidence="1 2">YIM 132548</strain>
    </source>
</reference>
<accession>A0A6N6MHC4</accession>
<proteinExistence type="predicted"/>
<dbReference type="Proteomes" id="UP000441523">
    <property type="component" value="Unassembled WGS sequence"/>
</dbReference>
<comment type="caution">
    <text evidence="1">The sequence shown here is derived from an EMBL/GenBank/DDBJ whole genome shotgun (WGS) entry which is preliminary data.</text>
</comment>
<gene>
    <name evidence="1" type="ORF">F6X51_27215</name>
</gene>
<keyword evidence="2" id="KW-1185">Reference proteome</keyword>
<evidence type="ECO:0000313" key="1">
    <source>
        <dbReference type="EMBL" id="KAB1068143.1"/>
    </source>
</evidence>
<name>A0A6N6MHC4_9HYPH</name>
<dbReference type="AlphaFoldDB" id="A0A6N6MHC4"/>
<sequence length="66" mass="7769">MVEVTDDSRARLTTIRRQIRRRTDILEEKAANKPVHTSEVRSLVEDMLRGTDERAIERARQEHRGL</sequence>
<dbReference type="EMBL" id="VZZJ01000058">
    <property type="protein sequence ID" value="KAB1068143.1"/>
    <property type="molecule type" value="Genomic_DNA"/>
</dbReference>
<dbReference type="RefSeq" id="WP_150967160.1">
    <property type="nucleotide sequence ID" value="NZ_VZZJ01000058.1"/>
</dbReference>
<evidence type="ECO:0000313" key="2">
    <source>
        <dbReference type="Proteomes" id="UP000441523"/>
    </source>
</evidence>
<protein>
    <submittedName>
        <fullName evidence="1">Uncharacterized protein</fullName>
    </submittedName>
</protein>